<dbReference type="InterPro" id="IPR006665">
    <property type="entry name" value="OmpA-like"/>
</dbReference>
<keyword evidence="1" id="KW-0472">Membrane</keyword>
<dbReference type="PROSITE" id="PS51123">
    <property type="entry name" value="OMPA_2"/>
    <property type="match status" value="1"/>
</dbReference>
<keyword evidence="5" id="KW-1185">Reference proteome</keyword>
<sequence length="617" mass="69034">MYIGFTYRIIRCCTILLLAVCSSLHVHAQEQKELLQLAAEAYARQEYATANIFYNKVAAVKNGKGITAALQERLAKCNQETGHFNEAAYWYREWLKQPGCPSAANYGYGAVLCNLERYDSARTQFQQFITFNADSIRLKQLALQSCDSAIIWKSDTDNLPFFNMESLNTAASDWVCSIKNEDIILVSNGRRRMLFAGKKELHPAIDNRTEEPFYKPYQYSAYKSGDKTFFEGNACYPELLDKYHYHIGPVAANMAGDTLYLTMNVQEGTIRHDPVNGVRRLKLYWSAKRNGVWSKPVMIPGVDQDGFSSGHAALSHDGNTLYFVSDKPGGLGQTDIWYSEKQPDGNWGTPKNCGEGINTAAAENFPVINEDGLLYFSSKGRVGMGGYDIYIASGNKDHWGSPFHLPPPFNSGADDFGMVLKSSGIEGYLSSNRPEGCGSDDIYYFMDILHFKRYKQVLPDLKPIPVRTPGQRKGTNIAVSVPLKPAAPLQLTKEEQADICQLESFNFYFKYNSASLETGSVAMLAQVEDIMKRHPGWKLFIIAATDCRGTDTYNIDLSALRCFTLLDYLRKGGIIPGRLYYQNIGKKGIVNGCIAGVPCTGAQHRENRRACLKVIYR</sequence>
<accession>A0A2P8HA22</accession>
<dbReference type="SUPFAM" id="SSF48452">
    <property type="entry name" value="TPR-like"/>
    <property type="match status" value="1"/>
</dbReference>
<dbReference type="InterPro" id="IPR011659">
    <property type="entry name" value="WD40"/>
</dbReference>
<feature type="chain" id="PRO_5015105897" evidence="2">
    <location>
        <begin position="29"/>
        <end position="617"/>
    </location>
</feature>
<dbReference type="EMBL" id="PYAW01000009">
    <property type="protein sequence ID" value="PSL43077.1"/>
    <property type="molecule type" value="Genomic_DNA"/>
</dbReference>
<dbReference type="RefSeq" id="WP_158267165.1">
    <property type="nucleotide sequence ID" value="NZ_PYAW01000009.1"/>
</dbReference>
<dbReference type="SUPFAM" id="SSF82171">
    <property type="entry name" value="DPP6 N-terminal domain-like"/>
    <property type="match status" value="1"/>
</dbReference>
<name>A0A2P8HA22_CHINA</name>
<dbReference type="Pfam" id="PF07676">
    <property type="entry name" value="PD40"/>
    <property type="match status" value="1"/>
</dbReference>
<dbReference type="GO" id="GO:0016020">
    <property type="term" value="C:membrane"/>
    <property type="evidence" value="ECO:0007669"/>
    <property type="project" value="UniProtKB-UniRule"/>
</dbReference>
<evidence type="ECO:0000256" key="2">
    <source>
        <dbReference type="SAM" id="SignalP"/>
    </source>
</evidence>
<dbReference type="SUPFAM" id="SSF103088">
    <property type="entry name" value="OmpA-like"/>
    <property type="match status" value="1"/>
</dbReference>
<dbReference type="InterPro" id="IPR011990">
    <property type="entry name" value="TPR-like_helical_dom_sf"/>
</dbReference>
<dbReference type="InterPro" id="IPR036737">
    <property type="entry name" value="OmpA-like_sf"/>
</dbReference>
<dbReference type="Proteomes" id="UP000240971">
    <property type="component" value="Unassembled WGS sequence"/>
</dbReference>
<evidence type="ECO:0000313" key="5">
    <source>
        <dbReference type="Proteomes" id="UP000240971"/>
    </source>
</evidence>
<proteinExistence type="predicted"/>
<feature type="domain" description="OmpA-like" evidence="3">
    <location>
        <begin position="496"/>
        <end position="617"/>
    </location>
</feature>
<dbReference type="Gene3D" id="1.25.40.10">
    <property type="entry name" value="Tetratricopeptide repeat domain"/>
    <property type="match status" value="1"/>
</dbReference>
<reference evidence="4 5" key="1">
    <citation type="submission" date="2018-03" db="EMBL/GenBank/DDBJ databases">
        <title>Genomic Encyclopedia of Archaeal and Bacterial Type Strains, Phase II (KMG-II): from individual species to whole genera.</title>
        <authorList>
            <person name="Goeker M."/>
        </authorList>
    </citation>
    <scope>NUCLEOTIDE SEQUENCE [LARGE SCALE GENOMIC DNA]</scope>
    <source>
        <strain evidence="4 5">DSM 24859</strain>
    </source>
</reference>
<organism evidence="4 5">
    <name type="scientific">Chitinophaga niastensis</name>
    <dbReference type="NCBI Taxonomy" id="536980"/>
    <lineage>
        <taxon>Bacteria</taxon>
        <taxon>Pseudomonadati</taxon>
        <taxon>Bacteroidota</taxon>
        <taxon>Chitinophagia</taxon>
        <taxon>Chitinophagales</taxon>
        <taxon>Chitinophagaceae</taxon>
        <taxon>Chitinophaga</taxon>
    </lineage>
</organism>
<evidence type="ECO:0000256" key="1">
    <source>
        <dbReference type="PROSITE-ProRule" id="PRU00473"/>
    </source>
</evidence>
<dbReference type="OrthoDB" id="9809364at2"/>
<dbReference type="Gene3D" id="3.30.1330.60">
    <property type="entry name" value="OmpA-like domain"/>
    <property type="match status" value="1"/>
</dbReference>
<dbReference type="CDD" id="cd07185">
    <property type="entry name" value="OmpA_C-like"/>
    <property type="match status" value="1"/>
</dbReference>
<feature type="signal peptide" evidence="2">
    <location>
        <begin position="1"/>
        <end position="28"/>
    </location>
</feature>
<keyword evidence="2" id="KW-0732">Signal</keyword>
<protein>
    <submittedName>
        <fullName evidence="4">WD40 repeat protein</fullName>
    </submittedName>
</protein>
<evidence type="ECO:0000259" key="3">
    <source>
        <dbReference type="PROSITE" id="PS51123"/>
    </source>
</evidence>
<dbReference type="AlphaFoldDB" id="A0A2P8HA22"/>
<evidence type="ECO:0000313" key="4">
    <source>
        <dbReference type="EMBL" id="PSL43077.1"/>
    </source>
</evidence>
<gene>
    <name evidence="4" type="ORF">CLV51_10971</name>
</gene>
<comment type="caution">
    <text evidence="4">The sequence shown here is derived from an EMBL/GenBank/DDBJ whole genome shotgun (WGS) entry which is preliminary data.</text>
</comment>